<evidence type="ECO:0000313" key="8">
    <source>
        <dbReference type="EMBL" id="CAB4570041.1"/>
    </source>
</evidence>
<name>A0A6J6E0Y7_9ZZZZ</name>
<keyword evidence="4" id="KW-0238">DNA-binding</keyword>
<dbReference type="PANTHER" id="PTHR43133:SF8">
    <property type="entry name" value="RNA POLYMERASE SIGMA FACTOR HI_1459-RELATED"/>
    <property type="match status" value="1"/>
</dbReference>
<dbReference type="AlphaFoldDB" id="A0A6J6E0Y7"/>
<dbReference type="InterPro" id="IPR007627">
    <property type="entry name" value="RNA_pol_sigma70_r2"/>
</dbReference>
<dbReference type="Pfam" id="PF04542">
    <property type="entry name" value="Sigma70_r2"/>
    <property type="match status" value="1"/>
</dbReference>
<dbReference type="InterPro" id="IPR014284">
    <property type="entry name" value="RNA_pol_sigma-70_dom"/>
</dbReference>
<keyword evidence="3" id="KW-0731">Sigma factor</keyword>
<dbReference type="InterPro" id="IPR013325">
    <property type="entry name" value="RNA_pol_sigma_r2"/>
</dbReference>
<dbReference type="SUPFAM" id="SSF88946">
    <property type="entry name" value="Sigma2 domain of RNA polymerase sigma factors"/>
    <property type="match status" value="1"/>
</dbReference>
<dbReference type="InterPro" id="IPR013249">
    <property type="entry name" value="RNA_pol_sigma70_r4_t2"/>
</dbReference>
<comment type="similarity">
    <text evidence="1">Belongs to the sigma-70 factor family. ECF subfamily.</text>
</comment>
<dbReference type="CDD" id="cd06171">
    <property type="entry name" value="Sigma70_r4"/>
    <property type="match status" value="1"/>
</dbReference>
<dbReference type="EMBL" id="CAEZTL010000050">
    <property type="protein sequence ID" value="CAB4570041.1"/>
    <property type="molecule type" value="Genomic_DNA"/>
</dbReference>
<dbReference type="Gene3D" id="1.10.10.10">
    <property type="entry name" value="Winged helix-like DNA-binding domain superfamily/Winged helix DNA-binding domain"/>
    <property type="match status" value="1"/>
</dbReference>
<reference evidence="8" key="1">
    <citation type="submission" date="2020-05" db="EMBL/GenBank/DDBJ databases">
        <authorList>
            <person name="Chiriac C."/>
            <person name="Salcher M."/>
            <person name="Ghai R."/>
            <person name="Kavagutti S V."/>
        </authorList>
    </citation>
    <scope>NUCLEOTIDE SEQUENCE</scope>
</reference>
<evidence type="ECO:0000256" key="2">
    <source>
        <dbReference type="ARBA" id="ARBA00023015"/>
    </source>
</evidence>
<dbReference type="GO" id="GO:0016987">
    <property type="term" value="F:sigma factor activity"/>
    <property type="evidence" value="ECO:0007669"/>
    <property type="project" value="UniProtKB-KW"/>
</dbReference>
<accession>A0A6J6E0Y7</accession>
<evidence type="ECO:0000256" key="3">
    <source>
        <dbReference type="ARBA" id="ARBA00023082"/>
    </source>
</evidence>
<evidence type="ECO:0000259" key="6">
    <source>
        <dbReference type="Pfam" id="PF04542"/>
    </source>
</evidence>
<evidence type="ECO:0000256" key="5">
    <source>
        <dbReference type="ARBA" id="ARBA00023163"/>
    </source>
</evidence>
<keyword evidence="2" id="KW-0805">Transcription regulation</keyword>
<dbReference type="InterPro" id="IPR013324">
    <property type="entry name" value="RNA_pol_sigma_r3/r4-like"/>
</dbReference>
<keyword evidence="5" id="KW-0804">Transcription</keyword>
<evidence type="ECO:0000256" key="1">
    <source>
        <dbReference type="ARBA" id="ARBA00010641"/>
    </source>
</evidence>
<dbReference type="SUPFAM" id="SSF88659">
    <property type="entry name" value="Sigma3 and sigma4 domains of RNA polymerase sigma factors"/>
    <property type="match status" value="1"/>
</dbReference>
<sequence length="481" mass="50640">MALLKSKAAKAAAATDAARILSANPADALMETPAQGSSADWSIAQLSAIYTEHRTQLVSQARRITKNEAEANEVVQEAFLKFMLAAPDLDSADRAIAYLRTSVSNLALNVIRARGARPNLVAIDADTTQERLNEIASENHIDLDTTITAAEDAAIIREALARLTPDQRTALVMWEMEGRTTEEIATALNTSPANVRHILVRARKSMVRVLEDWIVDEKTGLTALNALSTTYKKTVEIAQKSSKAALSLLLVFTAFLGFNSMTGNESPVLPVVAQIETESSPMSPAGPTAEATATAKAQAAATAAAKKAQQAAINAKIAALSFAGLDKNGIPAGFAITDENGELGKARLTKGISTLGTSGILINNQFITGSAGPNILMDQLITIDGTGTNYSINNINIGFGGNWSAVEINSVDSSIERLANGQHLITATANIGYLKPSSFSIPTGARGYDLSDAPASITTRVLLNSGKTTILAQAVQVVNKN</sequence>
<dbReference type="Pfam" id="PF08281">
    <property type="entry name" value="Sigma70_r4_2"/>
    <property type="match status" value="1"/>
</dbReference>
<protein>
    <submittedName>
        <fullName evidence="8">Unannotated protein</fullName>
    </submittedName>
</protein>
<dbReference type="InterPro" id="IPR036388">
    <property type="entry name" value="WH-like_DNA-bd_sf"/>
</dbReference>
<dbReference type="Gene3D" id="1.10.1740.10">
    <property type="match status" value="1"/>
</dbReference>
<evidence type="ECO:0000259" key="7">
    <source>
        <dbReference type="Pfam" id="PF08281"/>
    </source>
</evidence>
<dbReference type="InterPro" id="IPR039425">
    <property type="entry name" value="RNA_pol_sigma-70-like"/>
</dbReference>
<dbReference type="PANTHER" id="PTHR43133">
    <property type="entry name" value="RNA POLYMERASE ECF-TYPE SIGMA FACTO"/>
    <property type="match status" value="1"/>
</dbReference>
<dbReference type="NCBIfam" id="TIGR02937">
    <property type="entry name" value="sigma70-ECF"/>
    <property type="match status" value="1"/>
</dbReference>
<feature type="domain" description="RNA polymerase sigma-70 region 2" evidence="6">
    <location>
        <begin position="49"/>
        <end position="115"/>
    </location>
</feature>
<dbReference type="GO" id="GO:0003677">
    <property type="term" value="F:DNA binding"/>
    <property type="evidence" value="ECO:0007669"/>
    <property type="project" value="UniProtKB-KW"/>
</dbReference>
<gene>
    <name evidence="8" type="ORF">UFOPK1683_00620</name>
</gene>
<organism evidence="8">
    <name type="scientific">freshwater metagenome</name>
    <dbReference type="NCBI Taxonomy" id="449393"/>
    <lineage>
        <taxon>unclassified sequences</taxon>
        <taxon>metagenomes</taxon>
        <taxon>ecological metagenomes</taxon>
    </lineage>
</organism>
<dbReference type="GO" id="GO:0006352">
    <property type="term" value="P:DNA-templated transcription initiation"/>
    <property type="evidence" value="ECO:0007669"/>
    <property type="project" value="InterPro"/>
</dbReference>
<proteinExistence type="inferred from homology"/>
<feature type="domain" description="RNA polymerase sigma factor 70 region 4 type 2" evidence="7">
    <location>
        <begin position="155"/>
        <end position="206"/>
    </location>
</feature>
<evidence type="ECO:0000256" key="4">
    <source>
        <dbReference type="ARBA" id="ARBA00023125"/>
    </source>
</evidence>